<dbReference type="GO" id="GO:0000976">
    <property type="term" value="F:transcription cis-regulatory region binding"/>
    <property type="evidence" value="ECO:0007669"/>
    <property type="project" value="TreeGrafter"/>
</dbReference>
<dbReference type="InterPro" id="IPR036271">
    <property type="entry name" value="Tet_transcr_reg_TetR-rel_C_sf"/>
</dbReference>
<reference evidence="6" key="1">
    <citation type="submission" date="2017-05" db="EMBL/GenBank/DDBJ databases">
        <authorList>
            <person name="Lin X."/>
        </authorList>
    </citation>
    <scope>NUCLEOTIDE SEQUENCE [LARGE SCALE GENOMIC DNA]</scope>
    <source>
        <strain evidence="6">JLT2012</strain>
    </source>
</reference>
<evidence type="ECO:0000313" key="5">
    <source>
        <dbReference type="EMBL" id="OWV34336.1"/>
    </source>
</evidence>
<dbReference type="AlphaFoldDB" id="A0A219B892"/>
<dbReference type="SUPFAM" id="SSF46689">
    <property type="entry name" value="Homeodomain-like"/>
    <property type="match status" value="1"/>
</dbReference>
<organism evidence="5 6">
    <name type="scientific">Pacificimonas flava</name>
    <dbReference type="NCBI Taxonomy" id="1234595"/>
    <lineage>
        <taxon>Bacteria</taxon>
        <taxon>Pseudomonadati</taxon>
        <taxon>Pseudomonadota</taxon>
        <taxon>Alphaproteobacteria</taxon>
        <taxon>Sphingomonadales</taxon>
        <taxon>Sphingosinicellaceae</taxon>
        <taxon>Pacificimonas</taxon>
    </lineage>
</organism>
<dbReference type="PROSITE" id="PS50977">
    <property type="entry name" value="HTH_TETR_2"/>
    <property type="match status" value="1"/>
</dbReference>
<dbReference type="Proteomes" id="UP000198462">
    <property type="component" value="Unassembled WGS sequence"/>
</dbReference>
<dbReference type="InterPro" id="IPR050109">
    <property type="entry name" value="HTH-type_TetR-like_transc_reg"/>
</dbReference>
<dbReference type="InterPro" id="IPR009057">
    <property type="entry name" value="Homeodomain-like_sf"/>
</dbReference>
<dbReference type="SUPFAM" id="SSF48498">
    <property type="entry name" value="Tetracyclin repressor-like, C-terminal domain"/>
    <property type="match status" value="1"/>
</dbReference>
<dbReference type="PANTHER" id="PTHR30055:SF226">
    <property type="entry name" value="HTH-TYPE TRANSCRIPTIONAL REGULATOR PKSA"/>
    <property type="match status" value="1"/>
</dbReference>
<dbReference type="OrthoDB" id="2356263at2"/>
<dbReference type="PANTHER" id="PTHR30055">
    <property type="entry name" value="HTH-TYPE TRANSCRIPTIONAL REGULATOR RUTR"/>
    <property type="match status" value="1"/>
</dbReference>
<dbReference type="InterPro" id="IPR015292">
    <property type="entry name" value="Tscrpt_reg_YbiH_C"/>
</dbReference>
<name>A0A219B892_9SPHN</name>
<evidence type="ECO:0000259" key="4">
    <source>
        <dbReference type="PROSITE" id="PS50977"/>
    </source>
</evidence>
<dbReference type="EMBL" id="NFZT01000001">
    <property type="protein sequence ID" value="OWV34336.1"/>
    <property type="molecule type" value="Genomic_DNA"/>
</dbReference>
<dbReference type="GO" id="GO:0003700">
    <property type="term" value="F:DNA-binding transcription factor activity"/>
    <property type="evidence" value="ECO:0007669"/>
    <property type="project" value="TreeGrafter"/>
</dbReference>
<dbReference type="Gene3D" id="1.10.357.10">
    <property type="entry name" value="Tetracycline Repressor, domain 2"/>
    <property type="match status" value="1"/>
</dbReference>
<keyword evidence="1 2" id="KW-0238">DNA-binding</keyword>
<dbReference type="Gene3D" id="1.10.10.60">
    <property type="entry name" value="Homeodomain-like"/>
    <property type="match status" value="1"/>
</dbReference>
<feature type="region of interest" description="Disordered" evidence="3">
    <location>
        <begin position="1"/>
        <end position="20"/>
    </location>
</feature>
<evidence type="ECO:0000256" key="1">
    <source>
        <dbReference type="ARBA" id="ARBA00023125"/>
    </source>
</evidence>
<dbReference type="Pfam" id="PF00440">
    <property type="entry name" value="TetR_N"/>
    <property type="match status" value="1"/>
</dbReference>
<evidence type="ECO:0000256" key="2">
    <source>
        <dbReference type="PROSITE-ProRule" id="PRU00335"/>
    </source>
</evidence>
<dbReference type="InterPro" id="IPR001647">
    <property type="entry name" value="HTH_TetR"/>
</dbReference>
<gene>
    <name evidence="5" type="ORF">B5C34_13285</name>
</gene>
<dbReference type="PRINTS" id="PR00455">
    <property type="entry name" value="HTHTETR"/>
</dbReference>
<dbReference type="Pfam" id="PF09209">
    <property type="entry name" value="CecR_C"/>
    <property type="match status" value="1"/>
</dbReference>
<comment type="caution">
    <text evidence="5">The sequence shown here is derived from an EMBL/GenBank/DDBJ whole genome shotgun (WGS) entry which is preliminary data.</text>
</comment>
<sequence>MQGRQVSTTDHSDIAATAASARGEETRDRILRAALTIFGKDGFERATTRKIAEAAEVNLPAIKYYFESKEGLYLACARSIVGVYERGVGETVVSIAQQAVDGLSPEAARASLKTVVRLLVELIEASPGANLWTGFVLREMTVPGPAFEILYNELWAPGVELTAMLIAQIEGRPVADEDARLTALLLHGGMTAFSTTWPVSRKYLGWTENPKRLTETMLPILEAQIDRLGR</sequence>
<feature type="DNA-binding region" description="H-T-H motif" evidence="2">
    <location>
        <begin position="47"/>
        <end position="66"/>
    </location>
</feature>
<protein>
    <recommendedName>
        <fullName evidence="4">HTH tetR-type domain-containing protein</fullName>
    </recommendedName>
</protein>
<keyword evidence="6" id="KW-1185">Reference proteome</keyword>
<proteinExistence type="predicted"/>
<evidence type="ECO:0000313" key="6">
    <source>
        <dbReference type="Proteomes" id="UP000198462"/>
    </source>
</evidence>
<accession>A0A219B892</accession>
<evidence type="ECO:0000256" key="3">
    <source>
        <dbReference type="SAM" id="MobiDB-lite"/>
    </source>
</evidence>
<feature type="domain" description="HTH tetR-type" evidence="4">
    <location>
        <begin position="24"/>
        <end position="84"/>
    </location>
</feature>